<keyword evidence="1" id="KW-0496">Mitochondrion</keyword>
<feature type="transmembrane region" description="Helical" evidence="1">
    <location>
        <begin position="111"/>
        <end position="129"/>
    </location>
</feature>
<comment type="subcellular location">
    <subcellularLocation>
        <location evidence="1">Mitochondrion inner membrane</location>
    </subcellularLocation>
</comment>
<dbReference type="AlphaFoldDB" id="A0A9P6MUG6"/>
<accession>A0A9P6MUG6</accession>
<sequence>MLRVTQSLKTKSLVAIGASVGLLASTSGAVVFAEGNERKQKLPIYDDPEPEMMIKEEPTRLDEALRIARKETDRQILGMKYHLQAVTNKVVDIEKEAESNIKSVLVKEEEVMPAALYVIVAGFAGSIAARRHNILLRFLSPIAFSTMAFGYFFPASSNRLIARANQSDLSKYLPQDLQKQIRDLTGQVDNTISSAAAATENKVTKAVEEAKSSAKDAAVKNDNIQSKTQDKIQGAVAAAKDTADDVKSKVAEVKKAVVEEVEKEKAQVGKVVEEIGREARIAKIKAEEALKRV</sequence>
<dbReference type="PANTHER" id="PTHR28268">
    <property type="entry name" value="MICOS SUBUNIT MIC26"/>
    <property type="match status" value="1"/>
</dbReference>
<dbReference type="GO" id="GO:0044284">
    <property type="term" value="C:mitochondrial crista junction"/>
    <property type="evidence" value="ECO:0007669"/>
    <property type="project" value="TreeGrafter"/>
</dbReference>
<comment type="caution">
    <text evidence="2">The sequence shown here is derived from an EMBL/GenBank/DDBJ whole genome shotgun (WGS) entry which is preliminary data.</text>
</comment>
<dbReference type="GO" id="GO:0061617">
    <property type="term" value="C:MICOS complex"/>
    <property type="evidence" value="ECO:0007669"/>
    <property type="project" value="UniProtKB-UniRule"/>
</dbReference>
<gene>
    <name evidence="2" type="ORF">BGZ80_011243</name>
</gene>
<reference evidence="2" key="1">
    <citation type="journal article" date="2020" name="Fungal Divers.">
        <title>Resolving the Mortierellaceae phylogeny through synthesis of multi-gene phylogenetics and phylogenomics.</title>
        <authorList>
            <person name="Vandepol N."/>
            <person name="Liber J."/>
            <person name="Desiro A."/>
            <person name="Na H."/>
            <person name="Kennedy M."/>
            <person name="Barry K."/>
            <person name="Grigoriev I.V."/>
            <person name="Miller A.N."/>
            <person name="O'Donnell K."/>
            <person name="Stajich J.E."/>
            <person name="Bonito G."/>
        </authorList>
    </citation>
    <scope>NUCLEOTIDE SEQUENCE</scope>
    <source>
        <strain evidence="2">NRRL 2769</strain>
    </source>
</reference>
<organism evidence="2 3">
    <name type="scientific">Entomortierella chlamydospora</name>
    <dbReference type="NCBI Taxonomy" id="101097"/>
    <lineage>
        <taxon>Eukaryota</taxon>
        <taxon>Fungi</taxon>
        <taxon>Fungi incertae sedis</taxon>
        <taxon>Mucoromycota</taxon>
        <taxon>Mortierellomycotina</taxon>
        <taxon>Mortierellomycetes</taxon>
        <taxon>Mortierellales</taxon>
        <taxon>Mortierellaceae</taxon>
        <taxon>Entomortierella</taxon>
    </lineage>
</organism>
<dbReference type="InterPro" id="IPR019166">
    <property type="entry name" value="MIC26/MIC27"/>
</dbReference>
<feature type="transmembrane region" description="Helical" evidence="1">
    <location>
        <begin position="134"/>
        <end position="153"/>
    </location>
</feature>
<evidence type="ECO:0000256" key="1">
    <source>
        <dbReference type="RuleBase" id="RU363021"/>
    </source>
</evidence>
<dbReference type="Pfam" id="PF09769">
    <property type="entry name" value="ApoO"/>
    <property type="match status" value="1"/>
</dbReference>
<dbReference type="EMBL" id="JAAAID010000881">
    <property type="protein sequence ID" value="KAG0013180.1"/>
    <property type="molecule type" value="Genomic_DNA"/>
</dbReference>
<dbReference type="PANTHER" id="PTHR28268:SF1">
    <property type="entry name" value="MICOS SUBUNIT MIC26"/>
    <property type="match status" value="1"/>
</dbReference>
<protein>
    <recommendedName>
        <fullName evidence="1">MICOS complex subunit</fullName>
    </recommendedName>
</protein>
<comment type="function">
    <text evidence="1">Component of the MICOS complex, a large protein complex of the mitochondrial inner membrane that plays crucial roles in the maintenance of crista junctions, inner membrane architecture, and formation of contact sites to the outer membrane.</text>
</comment>
<keyword evidence="1" id="KW-0472">Membrane</keyword>
<evidence type="ECO:0000313" key="3">
    <source>
        <dbReference type="Proteomes" id="UP000703661"/>
    </source>
</evidence>
<dbReference type="GO" id="GO:0042407">
    <property type="term" value="P:cristae formation"/>
    <property type="evidence" value="ECO:0007669"/>
    <property type="project" value="InterPro"/>
</dbReference>
<keyword evidence="1" id="KW-0812">Transmembrane</keyword>
<dbReference type="InterPro" id="IPR033181">
    <property type="entry name" value="Mic26_fungi"/>
</dbReference>
<keyword evidence="1" id="KW-1133">Transmembrane helix</keyword>
<keyword evidence="3" id="KW-1185">Reference proteome</keyword>
<dbReference type="Proteomes" id="UP000703661">
    <property type="component" value="Unassembled WGS sequence"/>
</dbReference>
<evidence type="ECO:0000313" key="2">
    <source>
        <dbReference type="EMBL" id="KAG0013180.1"/>
    </source>
</evidence>
<comment type="subunit">
    <text evidence="1">Component of the mitochondrial contact site and cristae organizing system (MICOS) complex.</text>
</comment>
<keyword evidence="1" id="KW-0999">Mitochondrion inner membrane</keyword>
<name>A0A9P6MUG6_9FUNG</name>
<proteinExistence type="predicted"/>